<dbReference type="EMBL" id="BMMX01000001">
    <property type="protein sequence ID" value="GGK73760.1"/>
    <property type="molecule type" value="Genomic_DNA"/>
</dbReference>
<evidence type="ECO:0000313" key="1">
    <source>
        <dbReference type="EMBL" id="GGK73760.1"/>
    </source>
</evidence>
<comment type="caution">
    <text evidence="1">The sequence shown here is derived from an EMBL/GenBank/DDBJ whole genome shotgun (WGS) entry which is preliminary data.</text>
</comment>
<organism evidence="1 2">
    <name type="scientific">Mangrovihabitans endophyticus</name>
    <dbReference type="NCBI Taxonomy" id="1751298"/>
    <lineage>
        <taxon>Bacteria</taxon>
        <taxon>Bacillati</taxon>
        <taxon>Actinomycetota</taxon>
        <taxon>Actinomycetes</taxon>
        <taxon>Micromonosporales</taxon>
        <taxon>Micromonosporaceae</taxon>
        <taxon>Mangrovihabitans</taxon>
    </lineage>
</organism>
<sequence>MSDSPEDLLRSFELQAREQAERAQLLSARLERHSATVESGDGAVRVTVDSTGGLAALRFGAAAQRLGYERLAELVLQTSQQAQARLAASMGEVVSDLYGDDSDTARFISQTYTERFPTVEPDEGGERR</sequence>
<gene>
    <name evidence="1" type="ORF">GCM10012284_04590</name>
</gene>
<dbReference type="InterPro" id="IPR004401">
    <property type="entry name" value="YbaB/EbfC"/>
</dbReference>
<dbReference type="GO" id="GO:0003677">
    <property type="term" value="F:DNA binding"/>
    <property type="evidence" value="ECO:0007669"/>
    <property type="project" value="InterPro"/>
</dbReference>
<evidence type="ECO:0008006" key="3">
    <source>
        <dbReference type="Google" id="ProtNLM"/>
    </source>
</evidence>
<keyword evidence="2" id="KW-1185">Reference proteome</keyword>
<dbReference type="RefSeq" id="WP_189077310.1">
    <property type="nucleotide sequence ID" value="NZ_BMMX01000001.1"/>
</dbReference>
<proteinExistence type="predicted"/>
<accession>A0A8J3FKZ9</accession>
<protein>
    <recommendedName>
        <fullName evidence="3">YbaB/EbfC DNA-binding family protein</fullName>
    </recommendedName>
</protein>
<reference evidence="1" key="1">
    <citation type="journal article" date="2014" name="Int. J. Syst. Evol. Microbiol.">
        <title>Complete genome sequence of Corynebacterium casei LMG S-19264T (=DSM 44701T), isolated from a smear-ripened cheese.</title>
        <authorList>
            <consortium name="US DOE Joint Genome Institute (JGI-PGF)"/>
            <person name="Walter F."/>
            <person name="Albersmeier A."/>
            <person name="Kalinowski J."/>
            <person name="Ruckert C."/>
        </authorList>
    </citation>
    <scope>NUCLEOTIDE SEQUENCE</scope>
    <source>
        <strain evidence="1">CGMCC 4.7299</strain>
    </source>
</reference>
<dbReference type="SUPFAM" id="SSF82607">
    <property type="entry name" value="YbaB-like"/>
    <property type="match status" value="1"/>
</dbReference>
<name>A0A8J3FKZ9_9ACTN</name>
<dbReference type="Pfam" id="PF02575">
    <property type="entry name" value="YbaB_DNA_bd"/>
    <property type="match status" value="1"/>
</dbReference>
<dbReference type="InterPro" id="IPR036894">
    <property type="entry name" value="YbaB-like_sf"/>
</dbReference>
<evidence type="ECO:0000313" key="2">
    <source>
        <dbReference type="Proteomes" id="UP000656042"/>
    </source>
</evidence>
<dbReference type="Proteomes" id="UP000656042">
    <property type="component" value="Unassembled WGS sequence"/>
</dbReference>
<reference evidence="1" key="2">
    <citation type="submission" date="2020-09" db="EMBL/GenBank/DDBJ databases">
        <authorList>
            <person name="Sun Q."/>
            <person name="Zhou Y."/>
        </authorList>
    </citation>
    <scope>NUCLEOTIDE SEQUENCE</scope>
    <source>
        <strain evidence="1">CGMCC 4.7299</strain>
    </source>
</reference>
<dbReference type="Gene3D" id="3.30.1310.10">
    <property type="entry name" value="Nucleoid-associated protein YbaB-like domain"/>
    <property type="match status" value="1"/>
</dbReference>
<dbReference type="AlphaFoldDB" id="A0A8J3FKZ9"/>